<dbReference type="EMBL" id="AVOT02000518">
    <property type="protein sequence ID" value="MBW0463281.1"/>
    <property type="molecule type" value="Genomic_DNA"/>
</dbReference>
<keyword evidence="1" id="KW-0694">RNA-binding</keyword>
<dbReference type="Proteomes" id="UP000765509">
    <property type="component" value="Unassembled WGS sequence"/>
</dbReference>
<dbReference type="SUPFAM" id="SSF53098">
    <property type="entry name" value="Ribonuclease H-like"/>
    <property type="match status" value="1"/>
</dbReference>
<dbReference type="OrthoDB" id="2273864at2759"/>
<dbReference type="Gene3D" id="3.30.420.10">
    <property type="entry name" value="Ribonuclease H-like superfamily/Ribonuclease H"/>
    <property type="match status" value="1"/>
</dbReference>
<reference evidence="3" key="1">
    <citation type="submission" date="2021-03" db="EMBL/GenBank/DDBJ databases">
        <title>Draft genome sequence of rust myrtle Austropuccinia psidii MF-1, a brazilian biotype.</title>
        <authorList>
            <person name="Quecine M.C."/>
            <person name="Pachon D.M.R."/>
            <person name="Bonatelli M.L."/>
            <person name="Correr F.H."/>
            <person name="Franceschini L.M."/>
            <person name="Leite T.F."/>
            <person name="Margarido G.R.A."/>
            <person name="Almeida C.A."/>
            <person name="Ferrarezi J.A."/>
            <person name="Labate C.A."/>
        </authorList>
    </citation>
    <scope>NUCLEOTIDE SEQUENCE</scope>
    <source>
        <strain evidence="3">MF-1</strain>
    </source>
</reference>
<feature type="domain" description="Integrase catalytic" evidence="2">
    <location>
        <begin position="1"/>
        <end position="105"/>
    </location>
</feature>
<dbReference type="InterPro" id="IPR012337">
    <property type="entry name" value="RNaseH-like_sf"/>
</dbReference>
<dbReference type="InterPro" id="IPR001584">
    <property type="entry name" value="Integrase_cat-core"/>
</dbReference>
<gene>
    <name evidence="3" type="ORF">O181_002996</name>
</gene>
<evidence type="ECO:0000256" key="1">
    <source>
        <dbReference type="ARBA" id="ARBA00022884"/>
    </source>
</evidence>
<organism evidence="3 4">
    <name type="scientific">Austropuccinia psidii MF-1</name>
    <dbReference type="NCBI Taxonomy" id="1389203"/>
    <lineage>
        <taxon>Eukaryota</taxon>
        <taxon>Fungi</taxon>
        <taxon>Dikarya</taxon>
        <taxon>Basidiomycota</taxon>
        <taxon>Pucciniomycotina</taxon>
        <taxon>Pucciniomycetes</taxon>
        <taxon>Pucciniales</taxon>
        <taxon>Sphaerophragmiaceae</taxon>
        <taxon>Austropuccinia</taxon>
    </lineage>
</organism>
<accession>A0A9Q3BE19</accession>
<evidence type="ECO:0000313" key="4">
    <source>
        <dbReference type="Proteomes" id="UP000765509"/>
    </source>
</evidence>
<dbReference type="AlphaFoldDB" id="A0A9Q3BE19"/>
<evidence type="ECO:0000313" key="3">
    <source>
        <dbReference type="EMBL" id="MBW0463281.1"/>
    </source>
</evidence>
<dbReference type="InterPro" id="IPR036397">
    <property type="entry name" value="RNaseH_sf"/>
</dbReference>
<keyword evidence="4" id="KW-1185">Reference proteome</keyword>
<dbReference type="GO" id="GO:0015074">
    <property type="term" value="P:DNA integration"/>
    <property type="evidence" value="ECO:0007669"/>
    <property type="project" value="InterPro"/>
</dbReference>
<name>A0A9Q3BE19_9BASI</name>
<proteinExistence type="predicted"/>
<sequence>MDWVTALQTGSEKHYNNFLVFKTALGIKLAFSTAYHPQTDGLAERMIQNLVDMIRQFCTYGLDLKDCDGFTHHWCTHIVALKLSYNTFIHASKGKTPEMLEKGWNPKLPGDTWCQPVTQNRAPA</sequence>
<dbReference type="GO" id="GO:0003723">
    <property type="term" value="F:RNA binding"/>
    <property type="evidence" value="ECO:0007669"/>
    <property type="project" value="UniProtKB-KW"/>
</dbReference>
<comment type="caution">
    <text evidence="3">The sequence shown here is derived from an EMBL/GenBank/DDBJ whole genome shotgun (WGS) entry which is preliminary data.</text>
</comment>
<protein>
    <recommendedName>
        <fullName evidence="2">Integrase catalytic domain-containing protein</fullName>
    </recommendedName>
</protein>
<evidence type="ECO:0000259" key="2">
    <source>
        <dbReference type="PROSITE" id="PS50994"/>
    </source>
</evidence>
<dbReference type="PROSITE" id="PS50994">
    <property type="entry name" value="INTEGRASE"/>
    <property type="match status" value="1"/>
</dbReference>
<dbReference type="GO" id="GO:0005634">
    <property type="term" value="C:nucleus"/>
    <property type="evidence" value="ECO:0007669"/>
    <property type="project" value="UniProtKB-ARBA"/>
</dbReference>